<evidence type="ECO:0000313" key="2">
    <source>
        <dbReference type="Proteomes" id="UP000236649"/>
    </source>
</evidence>
<sequence>MIEATQRKLREADFFLQRLIDERRRSVRNEPEAFLFYLSAFLSAARSVTLVLQKEEKQRYDAWFPKWFARRSKDERDLCNFMRDQRNVELHETGADVNLSSVSIPYIEIAAGEFGDPLYSFQSFGRHRQHAPNIERPAYHFGLLGTETEVTVACRRYFDLVAELMREFIRDHASPVSP</sequence>
<dbReference type="EMBL" id="CP026109">
    <property type="protein sequence ID" value="AUT76523.1"/>
    <property type="molecule type" value="Genomic_DNA"/>
</dbReference>
<proteinExistence type="predicted"/>
<gene>
    <name evidence="1" type="ORF">C2L64_51085</name>
</gene>
<name>A0AAJ5B923_9BURK</name>
<dbReference type="RefSeq" id="WP_090837630.1">
    <property type="nucleotide sequence ID" value="NZ_CADFGJ010000014.1"/>
</dbReference>
<organism evidence="1 2">
    <name type="scientific">Paraburkholderia hospita</name>
    <dbReference type="NCBI Taxonomy" id="169430"/>
    <lineage>
        <taxon>Bacteria</taxon>
        <taxon>Pseudomonadati</taxon>
        <taxon>Pseudomonadota</taxon>
        <taxon>Betaproteobacteria</taxon>
        <taxon>Burkholderiales</taxon>
        <taxon>Burkholderiaceae</taxon>
        <taxon>Paraburkholderia</taxon>
    </lineage>
</organism>
<evidence type="ECO:0000313" key="1">
    <source>
        <dbReference type="EMBL" id="AUT76523.1"/>
    </source>
</evidence>
<reference evidence="1 2" key="1">
    <citation type="submission" date="2018-01" db="EMBL/GenBank/DDBJ databases">
        <title>Species boundaries and ecological features among Paraburkholderia terrae DSMZ17804T, P. hospita DSMZ17164T and P. caribensis DSMZ13236T.</title>
        <authorList>
            <person name="Pratama A.A."/>
        </authorList>
    </citation>
    <scope>NUCLEOTIDE SEQUENCE [LARGE SCALE GENOMIC DNA]</scope>
    <source>
        <strain evidence="1 2">DSM 17164</strain>
    </source>
</reference>
<dbReference type="GeneID" id="55536566"/>
<accession>A0AAJ5B923</accession>
<dbReference type="KEGG" id="phs:C2L64_51085"/>
<dbReference type="Proteomes" id="UP000236649">
    <property type="component" value="Chromosome 5"/>
</dbReference>
<protein>
    <submittedName>
        <fullName evidence="1">Uncharacterized protein</fullName>
    </submittedName>
</protein>
<dbReference type="AlphaFoldDB" id="A0AAJ5B923"/>